<dbReference type="SUPFAM" id="SSF53756">
    <property type="entry name" value="UDP-Glycosyltransferase/glycogen phosphorylase"/>
    <property type="match status" value="1"/>
</dbReference>
<reference evidence="3" key="1">
    <citation type="submission" date="2015-10" db="EMBL/GenBank/DDBJ databases">
        <title>Complete Genome Sequence of Aeromonas schubertii strain WL1483.</title>
        <authorList>
            <person name="Liu L."/>
        </authorList>
    </citation>
    <scope>NUCLEOTIDE SEQUENCE [LARGE SCALE GENOMIC DNA]</scope>
    <source>
        <strain evidence="3">WL1483</strain>
    </source>
</reference>
<dbReference type="InterPro" id="IPR001296">
    <property type="entry name" value="Glyco_trans_1"/>
</dbReference>
<reference evidence="2 3" key="2">
    <citation type="journal article" date="2016" name="Genome Announc.">
        <title>Complete Genome Sequence of the Highly Virulent Aeromonas schubertii Strain WL1483, Isolated from Diseased Snakehead Fish (Channa argus) in China.</title>
        <authorList>
            <person name="Liu L."/>
            <person name="Li N."/>
            <person name="Zhang D."/>
            <person name="Fu X."/>
            <person name="Shi C."/>
            <person name="Lin Q."/>
            <person name="Hao G."/>
        </authorList>
    </citation>
    <scope>NUCLEOTIDE SEQUENCE [LARGE SCALE GENOMIC DNA]</scope>
    <source>
        <strain evidence="2 3">WL1483</strain>
    </source>
</reference>
<name>A0A0S2SPC3_9GAMM</name>
<dbReference type="InterPro" id="IPR050194">
    <property type="entry name" value="Glycosyltransferase_grp1"/>
</dbReference>
<sequence>MALLIVDPIAFRGGSKVATETLLSLLPTEGARVLTRDRDSWHAQACRRLWLPRWLQGREQGWGYLLKQGVILLQILGQGRGVSVLIGASGPGVNLAVHWAARLLRVPVVQFVHGPVGTSGVARRALARVDRLFYLESARASLERLLDQPLPAHWQPFQNGLSQRSWPTLSMGQGVLWAASLLRWKGLELMLDAHRQMHEPQPLHVCYLTPKETGQPVSKIAPGQSGVHWYSAPRDLDAIRSRCSVFVSTSHQEPFGLSLLEAMAAGLCVVLPRDGAYWDRELKEGVHCVKYEPGSCADLARVLDTLCRDPKRVRSLGEAAARLASERYRAELTWQAPRQYLLGLIGV</sequence>
<dbReference type="Gene3D" id="3.40.50.2000">
    <property type="entry name" value="Glycogen Phosphorylase B"/>
    <property type="match status" value="1"/>
</dbReference>
<keyword evidence="2" id="KW-0808">Transferase</keyword>
<dbReference type="RefSeq" id="WP_060586158.1">
    <property type="nucleotide sequence ID" value="NZ_CP013067.1"/>
</dbReference>
<organism evidence="2 3">
    <name type="scientific">Aeromonas schubertii</name>
    <dbReference type="NCBI Taxonomy" id="652"/>
    <lineage>
        <taxon>Bacteria</taxon>
        <taxon>Pseudomonadati</taxon>
        <taxon>Pseudomonadota</taxon>
        <taxon>Gammaproteobacteria</taxon>
        <taxon>Aeromonadales</taxon>
        <taxon>Aeromonadaceae</taxon>
        <taxon>Aeromonas</taxon>
    </lineage>
</organism>
<dbReference type="Pfam" id="PF00534">
    <property type="entry name" value="Glycos_transf_1"/>
    <property type="match status" value="1"/>
</dbReference>
<dbReference type="AlphaFoldDB" id="A0A0S2SPC3"/>
<dbReference type="KEGG" id="asr:WL1483_4092"/>
<dbReference type="PANTHER" id="PTHR45947:SF3">
    <property type="entry name" value="SULFOQUINOVOSYL TRANSFERASE SQD2"/>
    <property type="match status" value="1"/>
</dbReference>
<dbReference type="PATRIC" id="fig|652.5.peg.2254"/>
<protein>
    <submittedName>
        <fullName evidence="2">Glycosyltransferase</fullName>
    </submittedName>
</protein>
<feature type="domain" description="Glycosyl transferase family 1" evidence="1">
    <location>
        <begin position="178"/>
        <end position="321"/>
    </location>
</feature>
<dbReference type="CDD" id="cd03801">
    <property type="entry name" value="GT4_PimA-like"/>
    <property type="match status" value="1"/>
</dbReference>
<dbReference type="Proteomes" id="UP000058114">
    <property type="component" value="Chromosome"/>
</dbReference>
<accession>A0A0S2SPC3</accession>
<proteinExistence type="predicted"/>
<evidence type="ECO:0000259" key="1">
    <source>
        <dbReference type="Pfam" id="PF00534"/>
    </source>
</evidence>
<gene>
    <name evidence="2" type="ORF">WL1483_4092</name>
</gene>
<dbReference type="EMBL" id="CP013067">
    <property type="protein sequence ID" value="ALP43511.1"/>
    <property type="molecule type" value="Genomic_DNA"/>
</dbReference>
<evidence type="ECO:0000313" key="3">
    <source>
        <dbReference type="Proteomes" id="UP000058114"/>
    </source>
</evidence>
<evidence type="ECO:0000313" key="2">
    <source>
        <dbReference type="EMBL" id="ALP43511.1"/>
    </source>
</evidence>
<dbReference type="PANTHER" id="PTHR45947">
    <property type="entry name" value="SULFOQUINOVOSYL TRANSFERASE SQD2"/>
    <property type="match status" value="1"/>
</dbReference>
<dbReference type="GO" id="GO:0016757">
    <property type="term" value="F:glycosyltransferase activity"/>
    <property type="evidence" value="ECO:0007669"/>
    <property type="project" value="InterPro"/>
</dbReference>